<evidence type="ECO:0000313" key="2">
    <source>
        <dbReference type="EMBL" id="KAH0819436.1"/>
    </source>
</evidence>
<reference evidence="2" key="2">
    <citation type="submission" date="2021-08" db="EMBL/GenBank/DDBJ databases">
        <authorList>
            <person name="Eriksson T."/>
        </authorList>
    </citation>
    <scope>NUCLEOTIDE SEQUENCE</scope>
    <source>
        <strain evidence="2">Stoneville</strain>
        <tissue evidence="2">Whole head</tissue>
    </source>
</reference>
<dbReference type="EMBL" id="JABDTM020014580">
    <property type="protein sequence ID" value="KAH0819436.1"/>
    <property type="molecule type" value="Genomic_DNA"/>
</dbReference>
<dbReference type="Proteomes" id="UP000719412">
    <property type="component" value="Unassembled WGS sequence"/>
</dbReference>
<proteinExistence type="predicted"/>
<gene>
    <name evidence="2" type="ORF">GEV33_003355</name>
</gene>
<comment type="caution">
    <text evidence="2">The sequence shown here is derived from an EMBL/GenBank/DDBJ whole genome shotgun (WGS) entry which is preliminary data.</text>
</comment>
<evidence type="ECO:0000256" key="1">
    <source>
        <dbReference type="SAM" id="MobiDB-lite"/>
    </source>
</evidence>
<feature type="region of interest" description="Disordered" evidence="1">
    <location>
        <begin position="1"/>
        <end position="22"/>
    </location>
</feature>
<keyword evidence="3" id="KW-1185">Reference proteome</keyword>
<sequence>MRPAREKSQSPSCLPDLPLPTPPPMANIMMTSRFDLQTRGGCGYRRILSSRSTDFGRSPILSRANFRPFYGSLSENLGNSPLPRHRNFEDLSRGCEDEHRSKYLSKDSVLSQEYEEVNTLAQELRNKFGDLSHSAEASPEYQNVFFNEHYMSDIDENEEIKQFSCGYKTPERRLSDSTERNLQSVGRYPSYNTLPSLSSLRHYKSPPYGHQDNVHGSYSSMKSSDFCSPSVSKRVEFAGEPSKVWKPPHRPVVKIAKIRLVRVFSSRTLLNHLWISSAQMFTGDFSERSWIVKRRNDENRYGIKQVYRLFSFFVSRRAPSSFLFAFDWRSLMHYLTSVDWLVLAMQIEVMQDHG</sequence>
<organism evidence="2 3">
    <name type="scientific">Tenebrio molitor</name>
    <name type="common">Yellow mealworm beetle</name>
    <dbReference type="NCBI Taxonomy" id="7067"/>
    <lineage>
        <taxon>Eukaryota</taxon>
        <taxon>Metazoa</taxon>
        <taxon>Ecdysozoa</taxon>
        <taxon>Arthropoda</taxon>
        <taxon>Hexapoda</taxon>
        <taxon>Insecta</taxon>
        <taxon>Pterygota</taxon>
        <taxon>Neoptera</taxon>
        <taxon>Endopterygota</taxon>
        <taxon>Coleoptera</taxon>
        <taxon>Polyphaga</taxon>
        <taxon>Cucujiformia</taxon>
        <taxon>Tenebrionidae</taxon>
        <taxon>Tenebrio</taxon>
    </lineage>
</organism>
<accession>A0A8J6HPZ2</accession>
<protein>
    <submittedName>
        <fullName evidence="2">Uncharacterized protein</fullName>
    </submittedName>
</protein>
<evidence type="ECO:0000313" key="3">
    <source>
        <dbReference type="Proteomes" id="UP000719412"/>
    </source>
</evidence>
<reference evidence="2" key="1">
    <citation type="journal article" date="2020" name="J Insects Food Feed">
        <title>The yellow mealworm (Tenebrio molitor) genome: a resource for the emerging insects as food and feed industry.</title>
        <authorList>
            <person name="Eriksson T."/>
            <person name="Andere A."/>
            <person name="Kelstrup H."/>
            <person name="Emery V."/>
            <person name="Picard C."/>
        </authorList>
    </citation>
    <scope>NUCLEOTIDE SEQUENCE</scope>
    <source>
        <strain evidence="2">Stoneville</strain>
        <tissue evidence="2">Whole head</tissue>
    </source>
</reference>
<dbReference type="AlphaFoldDB" id="A0A8J6HPZ2"/>
<name>A0A8J6HPZ2_TENMO</name>